<name>A0A3B1BGT3_9ZZZZ</name>
<dbReference type="SUPFAM" id="SSF46626">
    <property type="entry name" value="Cytochrome c"/>
    <property type="match status" value="2"/>
</dbReference>
<dbReference type="Pfam" id="PF00034">
    <property type="entry name" value="Cytochrom_C"/>
    <property type="match status" value="1"/>
</dbReference>
<keyword evidence="4" id="KW-0249">Electron transport</keyword>
<dbReference type="GO" id="GO:0020037">
    <property type="term" value="F:heme binding"/>
    <property type="evidence" value="ECO:0007669"/>
    <property type="project" value="InterPro"/>
</dbReference>
<proteinExistence type="predicted"/>
<reference evidence="7" key="1">
    <citation type="submission" date="2018-06" db="EMBL/GenBank/DDBJ databases">
        <authorList>
            <person name="Zhirakovskaya E."/>
        </authorList>
    </citation>
    <scope>NUCLEOTIDE SEQUENCE</scope>
</reference>
<keyword evidence="3" id="KW-0479">Metal-binding</keyword>
<evidence type="ECO:0000256" key="5">
    <source>
        <dbReference type="ARBA" id="ARBA00023004"/>
    </source>
</evidence>
<accession>A0A3B1BGT3</accession>
<evidence type="ECO:0000256" key="3">
    <source>
        <dbReference type="ARBA" id="ARBA00022723"/>
    </source>
</evidence>
<evidence type="ECO:0000256" key="4">
    <source>
        <dbReference type="ARBA" id="ARBA00022982"/>
    </source>
</evidence>
<evidence type="ECO:0000313" key="7">
    <source>
        <dbReference type="EMBL" id="VAX11024.1"/>
    </source>
</evidence>
<protein>
    <recommendedName>
        <fullName evidence="6">Cytochrome c domain-containing protein</fullName>
    </recommendedName>
</protein>
<dbReference type="PROSITE" id="PS51257">
    <property type="entry name" value="PROKAR_LIPOPROTEIN"/>
    <property type="match status" value="1"/>
</dbReference>
<dbReference type="GO" id="GO:0009055">
    <property type="term" value="F:electron transfer activity"/>
    <property type="evidence" value="ECO:0007669"/>
    <property type="project" value="InterPro"/>
</dbReference>
<organism evidence="7">
    <name type="scientific">hydrothermal vent metagenome</name>
    <dbReference type="NCBI Taxonomy" id="652676"/>
    <lineage>
        <taxon>unclassified sequences</taxon>
        <taxon>metagenomes</taxon>
        <taxon>ecological metagenomes</taxon>
    </lineage>
</organism>
<dbReference type="InterPro" id="IPR036909">
    <property type="entry name" value="Cyt_c-like_dom_sf"/>
</dbReference>
<sequence>MYKKGLALCLLCLVSILACVPKESIKISPQERDALLKEKVEQQLKVFAKDEMKRQQLNASIAISARRCLSCHASEGDKANRACPNLAGQNPVYLAQQLQHFSDGRRKDFMMSTMAGPLSDDGKAILAVYFAGMPTRTAGGGTLDQQAKGKMVFVSRCAACHGADGYGKEIFPRLAGQKISYTAMMLREFRNPNSRRPNPIMLPIATALSEDEIQAVAAYIANMQ</sequence>
<dbReference type="InterPro" id="IPR050597">
    <property type="entry name" value="Cytochrome_c_Oxidase_Subunit"/>
</dbReference>
<dbReference type="PANTHER" id="PTHR33751:SF9">
    <property type="entry name" value="CYTOCHROME C4"/>
    <property type="match status" value="1"/>
</dbReference>
<evidence type="ECO:0000259" key="6">
    <source>
        <dbReference type="PROSITE" id="PS51007"/>
    </source>
</evidence>
<dbReference type="Gene3D" id="1.10.760.10">
    <property type="entry name" value="Cytochrome c-like domain"/>
    <property type="match status" value="2"/>
</dbReference>
<evidence type="ECO:0000256" key="2">
    <source>
        <dbReference type="ARBA" id="ARBA00022617"/>
    </source>
</evidence>
<feature type="domain" description="Cytochrome c" evidence="6">
    <location>
        <begin position="144"/>
        <end position="224"/>
    </location>
</feature>
<keyword evidence="5" id="KW-0408">Iron</keyword>
<dbReference type="InterPro" id="IPR009056">
    <property type="entry name" value="Cyt_c-like_dom"/>
</dbReference>
<dbReference type="AlphaFoldDB" id="A0A3B1BGT3"/>
<evidence type="ECO:0000256" key="1">
    <source>
        <dbReference type="ARBA" id="ARBA00022448"/>
    </source>
</evidence>
<dbReference type="PROSITE" id="PS51007">
    <property type="entry name" value="CYTC"/>
    <property type="match status" value="2"/>
</dbReference>
<dbReference type="PANTHER" id="PTHR33751">
    <property type="entry name" value="CBB3-TYPE CYTOCHROME C OXIDASE SUBUNIT FIXP"/>
    <property type="match status" value="1"/>
</dbReference>
<keyword evidence="2" id="KW-0349">Heme</keyword>
<feature type="domain" description="Cytochrome c" evidence="6">
    <location>
        <begin position="38"/>
        <end position="134"/>
    </location>
</feature>
<dbReference type="GO" id="GO:0046872">
    <property type="term" value="F:metal ion binding"/>
    <property type="evidence" value="ECO:0007669"/>
    <property type="project" value="UniProtKB-KW"/>
</dbReference>
<gene>
    <name evidence="7" type="ORF">MNBD_GAMMA26-1842</name>
</gene>
<keyword evidence="1" id="KW-0813">Transport</keyword>
<dbReference type="EMBL" id="UOFX01000080">
    <property type="protein sequence ID" value="VAX11024.1"/>
    <property type="molecule type" value="Genomic_DNA"/>
</dbReference>